<dbReference type="SUPFAM" id="SSF48264">
    <property type="entry name" value="Cytochrome P450"/>
    <property type="match status" value="1"/>
</dbReference>
<evidence type="ECO:0000256" key="3">
    <source>
        <dbReference type="ARBA" id="ARBA00023004"/>
    </source>
</evidence>
<sequence>MDTIRRLFKDEKFNDRCHLGILHKLQGDLSESIVLGNGDLWQEHRQFSVQALRTFGFGKPGGEERIQQEAKFLVAKLREQQEQRGTGFEPELTLATSVANVISFMLFSVRVDRVDDQRFSQFADNVTKNIMELTSDVELEIWPWLRFIYPPFARKFRDIQERLSQTQDSMRQLIAEHKETFDPNHPRDYVDAYFCEQEIRRNASGNEGTFTDEQLIRNLSDLCRWF</sequence>
<reference evidence="5 6" key="1">
    <citation type="journal article" date="2016" name="Nat. Commun.">
        <title>Extremotolerant tardigrade genome and improved radiotolerance of human cultured cells by tardigrade-unique protein.</title>
        <authorList>
            <person name="Hashimoto T."/>
            <person name="Horikawa D.D."/>
            <person name="Saito Y."/>
            <person name="Kuwahara H."/>
            <person name="Kozuka-Hata H."/>
            <person name="Shin-I T."/>
            <person name="Minakuchi Y."/>
            <person name="Ohishi K."/>
            <person name="Motoyama A."/>
            <person name="Aizu T."/>
            <person name="Enomoto A."/>
            <person name="Kondo K."/>
            <person name="Tanaka S."/>
            <person name="Hara Y."/>
            <person name="Koshikawa S."/>
            <person name="Sagara H."/>
            <person name="Miura T."/>
            <person name="Yokobori S."/>
            <person name="Miyagawa K."/>
            <person name="Suzuki Y."/>
            <person name="Kubo T."/>
            <person name="Oyama M."/>
            <person name="Kohara Y."/>
            <person name="Fujiyama A."/>
            <person name="Arakawa K."/>
            <person name="Katayama T."/>
            <person name="Toyoda A."/>
            <person name="Kunieda T."/>
        </authorList>
    </citation>
    <scope>NUCLEOTIDE SEQUENCE [LARGE SCALE GENOMIC DNA]</scope>
    <source>
        <strain evidence="5 6">YOKOZUNA-1</strain>
    </source>
</reference>
<gene>
    <name evidence="5" type="primary">RvY_18769</name>
    <name evidence="5" type="synonym">RvY_18769.1</name>
    <name evidence="5" type="ORF">RvY_18769-1</name>
</gene>
<protein>
    <recommendedName>
        <fullName evidence="7">Cytochrome P450</fullName>
    </recommendedName>
</protein>
<dbReference type="GO" id="GO:0006805">
    <property type="term" value="P:xenobiotic metabolic process"/>
    <property type="evidence" value="ECO:0007669"/>
    <property type="project" value="TreeGrafter"/>
</dbReference>
<evidence type="ECO:0000313" key="6">
    <source>
        <dbReference type="Proteomes" id="UP000186922"/>
    </source>
</evidence>
<dbReference type="PANTHER" id="PTHR24300:SF403">
    <property type="entry name" value="CYTOCHROME P450 306A1"/>
    <property type="match status" value="1"/>
</dbReference>
<dbReference type="STRING" id="947166.A0A1D1W716"/>
<evidence type="ECO:0000256" key="1">
    <source>
        <dbReference type="ARBA" id="ARBA00010617"/>
    </source>
</evidence>
<comment type="similarity">
    <text evidence="1">Belongs to the cytochrome P450 family.</text>
</comment>
<dbReference type="PANTHER" id="PTHR24300">
    <property type="entry name" value="CYTOCHROME P450 508A4-RELATED"/>
    <property type="match status" value="1"/>
</dbReference>
<comment type="caution">
    <text evidence="5">The sequence shown here is derived from an EMBL/GenBank/DDBJ whole genome shotgun (WGS) entry which is preliminary data.</text>
</comment>
<dbReference type="AlphaFoldDB" id="A0A1D1W716"/>
<dbReference type="InterPro" id="IPR036396">
    <property type="entry name" value="Cyt_P450_sf"/>
</dbReference>
<evidence type="ECO:0000256" key="2">
    <source>
        <dbReference type="ARBA" id="ARBA00022723"/>
    </source>
</evidence>
<name>A0A1D1W716_RAMVA</name>
<keyword evidence="2" id="KW-0479">Metal-binding</keyword>
<accession>A0A1D1W716</accession>
<dbReference type="InterPro" id="IPR001128">
    <property type="entry name" value="Cyt_P450"/>
</dbReference>
<proteinExistence type="inferred from homology"/>
<keyword evidence="4" id="KW-0503">Monooxygenase</keyword>
<dbReference type="GO" id="GO:0008395">
    <property type="term" value="F:steroid hydroxylase activity"/>
    <property type="evidence" value="ECO:0007669"/>
    <property type="project" value="TreeGrafter"/>
</dbReference>
<keyword evidence="3" id="KW-0408">Iron</keyword>
<dbReference type="Pfam" id="PF00067">
    <property type="entry name" value="p450"/>
    <property type="match status" value="1"/>
</dbReference>
<dbReference type="OrthoDB" id="1055148at2759"/>
<keyword evidence="4" id="KW-0560">Oxidoreductase</keyword>
<organism evidence="5 6">
    <name type="scientific">Ramazzottius varieornatus</name>
    <name type="common">Water bear</name>
    <name type="synonym">Tardigrade</name>
    <dbReference type="NCBI Taxonomy" id="947166"/>
    <lineage>
        <taxon>Eukaryota</taxon>
        <taxon>Metazoa</taxon>
        <taxon>Ecdysozoa</taxon>
        <taxon>Tardigrada</taxon>
        <taxon>Eutardigrada</taxon>
        <taxon>Parachela</taxon>
        <taxon>Hypsibioidea</taxon>
        <taxon>Ramazzottiidae</taxon>
        <taxon>Ramazzottius</taxon>
    </lineage>
</organism>
<evidence type="ECO:0000313" key="5">
    <source>
        <dbReference type="EMBL" id="GAV09191.1"/>
    </source>
</evidence>
<dbReference type="GO" id="GO:0020037">
    <property type="term" value="F:heme binding"/>
    <property type="evidence" value="ECO:0007669"/>
    <property type="project" value="InterPro"/>
</dbReference>
<dbReference type="GO" id="GO:0005506">
    <property type="term" value="F:iron ion binding"/>
    <property type="evidence" value="ECO:0007669"/>
    <property type="project" value="InterPro"/>
</dbReference>
<dbReference type="Proteomes" id="UP000186922">
    <property type="component" value="Unassembled WGS sequence"/>
</dbReference>
<dbReference type="EMBL" id="BDGG01000021">
    <property type="protein sequence ID" value="GAV09191.1"/>
    <property type="molecule type" value="Genomic_DNA"/>
</dbReference>
<evidence type="ECO:0008006" key="7">
    <source>
        <dbReference type="Google" id="ProtNLM"/>
    </source>
</evidence>
<dbReference type="GO" id="GO:0006082">
    <property type="term" value="P:organic acid metabolic process"/>
    <property type="evidence" value="ECO:0007669"/>
    <property type="project" value="TreeGrafter"/>
</dbReference>
<evidence type="ECO:0000256" key="4">
    <source>
        <dbReference type="ARBA" id="ARBA00023033"/>
    </source>
</evidence>
<dbReference type="GO" id="GO:0016712">
    <property type="term" value="F:oxidoreductase activity, acting on paired donors, with incorporation or reduction of molecular oxygen, reduced flavin or flavoprotein as one donor, and incorporation of one atom of oxygen"/>
    <property type="evidence" value="ECO:0007669"/>
    <property type="project" value="TreeGrafter"/>
</dbReference>
<keyword evidence="6" id="KW-1185">Reference proteome</keyword>
<dbReference type="InterPro" id="IPR050182">
    <property type="entry name" value="Cytochrome_P450_fam2"/>
</dbReference>
<dbReference type="Gene3D" id="1.10.630.10">
    <property type="entry name" value="Cytochrome P450"/>
    <property type="match status" value="1"/>
</dbReference>
<dbReference type="GO" id="GO:0005737">
    <property type="term" value="C:cytoplasm"/>
    <property type="evidence" value="ECO:0007669"/>
    <property type="project" value="TreeGrafter"/>
</dbReference>